<feature type="domain" description="IrrE N-terminal-like" evidence="1">
    <location>
        <begin position="29"/>
        <end position="153"/>
    </location>
</feature>
<protein>
    <submittedName>
        <fullName evidence="2">ImmA/IrrE family metallo-endopeptidase</fullName>
    </submittedName>
</protein>
<dbReference type="InterPro" id="IPR052345">
    <property type="entry name" value="Rad_response_metalloprotease"/>
</dbReference>
<reference evidence="2" key="1">
    <citation type="submission" date="2023-04" db="EMBL/GenBank/DDBJ databases">
        <title>Genomic characterization of faba bean (Vicia faba) microsymbionts in Mexican soils.</title>
        <authorList>
            <person name="Rivera Orduna F.N."/>
            <person name="Guevara-Luna J."/>
            <person name="Yan J."/>
            <person name="Arroyo-Herrera I."/>
            <person name="Li Y."/>
            <person name="Vasquez-Murrieta M.S."/>
            <person name="Wang E.T."/>
        </authorList>
    </citation>
    <scope>NUCLEOTIDE SEQUENCE</scope>
    <source>
        <strain evidence="2">CH26</strain>
    </source>
</reference>
<accession>A0AAJ2LMX4</accession>
<proteinExistence type="predicted"/>
<evidence type="ECO:0000313" key="3">
    <source>
        <dbReference type="Proteomes" id="UP001268610"/>
    </source>
</evidence>
<dbReference type="AlphaFoldDB" id="A0AAJ2LMX4"/>
<comment type="caution">
    <text evidence="2">The sequence shown here is derived from an EMBL/GenBank/DDBJ whole genome shotgun (WGS) entry which is preliminary data.</text>
</comment>
<dbReference type="EMBL" id="JAVLSF010000008">
    <property type="protein sequence ID" value="MDR9774119.1"/>
    <property type="molecule type" value="Genomic_DNA"/>
</dbReference>
<dbReference type="PANTHER" id="PTHR43236">
    <property type="entry name" value="ANTITOXIN HIGA1"/>
    <property type="match status" value="1"/>
</dbReference>
<organism evidence="2 3">
    <name type="scientific">Rhizobium hidalgonense</name>
    <dbReference type="NCBI Taxonomy" id="1538159"/>
    <lineage>
        <taxon>Bacteria</taxon>
        <taxon>Pseudomonadati</taxon>
        <taxon>Pseudomonadota</taxon>
        <taxon>Alphaproteobacteria</taxon>
        <taxon>Hyphomicrobiales</taxon>
        <taxon>Rhizobiaceae</taxon>
        <taxon>Rhizobium/Agrobacterium group</taxon>
        <taxon>Rhizobium</taxon>
    </lineage>
</organism>
<dbReference type="InterPro" id="IPR010359">
    <property type="entry name" value="IrrE_HExxH"/>
</dbReference>
<dbReference type="PANTHER" id="PTHR43236:SF1">
    <property type="entry name" value="BLL7220 PROTEIN"/>
    <property type="match status" value="1"/>
</dbReference>
<gene>
    <name evidence="2" type="ORF">RJJ65_15895</name>
</gene>
<dbReference type="Pfam" id="PF06114">
    <property type="entry name" value="Peptidase_M78"/>
    <property type="match status" value="1"/>
</dbReference>
<dbReference type="RefSeq" id="WP_310856911.1">
    <property type="nucleotide sequence ID" value="NZ_JAVLSD010000008.1"/>
</dbReference>
<dbReference type="Proteomes" id="UP001268610">
    <property type="component" value="Unassembled WGS sequence"/>
</dbReference>
<sequence>MSELLEKLQLVNTYVGYFGIPVDVIGLARRLGIRVFDAPWPDNISGKIQRDEARGGESGFAIFVNEKHPETRKRFTIAHEIAHYVLHEDQIGDGVFDDALYRSGLPEKIEAQANNLAADILMPWSELKQHVGEPVDQLAEMFNVSTQAMAVRLGVFA</sequence>
<evidence type="ECO:0000259" key="1">
    <source>
        <dbReference type="Pfam" id="PF06114"/>
    </source>
</evidence>
<dbReference type="Gene3D" id="1.10.10.2910">
    <property type="match status" value="1"/>
</dbReference>
<evidence type="ECO:0000313" key="2">
    <source>
        <dbReference type="EMBL" id="MDR9774119.1"/>
    </source>
</evidence>
<name>A0AAJ2LMX4_9HYPH</name>